<organism evidence="2 3">
    <name type="scientific">Aquiflexum gelatinilyticum</name>
    <dbReference type="NCBI Taxonomy" id="2961943"/>
    <lineage>
        <taxon>Bacteria</taxon>
        <taxon>Pseudomonadati</taxon>
        <taxon>Bacteroidota</taxon>
        <taxon>Cytophagia</taxon>
        <taxon>Cytophagales</taxon>
        <taxon>Cyclobacteriaceae</taxon>
        <taxon>Aquiflexum</taxon>
    </lineage>
</organism>
<name>A0A9X2P6Y9_9BACT</name>
<dbReference type="RefSeq" id="WP_258422713.1">
    <property type="nucleotide sequence ID" value="NZ_JANSUY010000003.1"/>
</dbReference>
<feature type="transmembrane region" description="Helical" evidence="1">
    <location>
        <begin position="446"/>
        <end position="464"/>
    </location>
</feature>
<feature type="transmembrane region" description="Helical" evidence="1">
    <location>
        <begin position="108"/>
        <end position="129"/>
    </location>
</feature>
<accession>A0A9X2P6Y9</accession>
<proteinExistence type="predicted"/>
<dbReference type="Proteomes" id="UP001142175">
    <property type="component" value="Unassembled WGS sequence"/>
</dbReference>
<feature type="transmembrane region" description="Helical" evidence="1">
    <location>
        <begin position="60"/>
        <end position="76"/>
    </location>
</feature>
<sequence length="487" mass="55068">MIRFTLIAALLSVVFFQIVGEKVPINEGAMGDGLFFRNVAGNFLEKIEGGSYNAFQMQRVMPFAFVNVMFGAFEIVKSNDNLIRGMLVLHLLFLGLGVYWYFSLASKLQLGNSLSILGFVLLFVNFAVLKEPWYNPFSTDLPTMMLAIGQANYFIKINRQKLFLVSIVAGFVWPTMMITGLLLLFLPSEPLLLYTEERPKSVFPVVVSSFLLGFLVMLGFLTGRFETLSFWNGVLYLGSIFSLVLFVLGMMVRNPVDWGKSYVLLVKKTKSQKMGRLVGIFLVFVLVIFLLSGNNRSIQMGAIFFGMVADTLRFPGDFLVGHLMFFGFLIPFALAFFPRMVKEAAKLGMGMTAVGILMFIFALHPESRLLLAFFPFMVVLLLKAVRRYRIVNKDLIVIGIVNVLISLFWLPMNVPGMEKALAMGKVAMGSFPAQRYWMHFGHKMSFEVYFIGGIVFTFLVFLAWKGKLRYKREEYRRNKPVSSVSGA</sequence>
<feature type="transmembrane region" description="Helical" evidence="1">
    <location>
        <begin position="162"/>
        <end position="186"/>
    </location>
</feature>
<keyword evidence="3" id="KW-1185">Reference proteome</keyword>
<dbReference type="AlphaFoldDB" id="A0A9X2P6Y9"/>
<protein>
    <submittedName>
        <fullName evidence="2">Uncharacterized protein</fullName>
    </submittedName>
</protein>
<feature type="transmembrane region" description="Helical" evidence="1">
    <location>
        <begin position="320"/>
        <end position="337"/>
    </location>
</feature>
<keyword evidence="1" id="KW-0812">Transmembrane</keyword>
<evidence type="ECO:0000313" key="2">
    <source>
        <dbReference type="EMBL" id="MCR9014835.1"/>
    </source>
</evidence>
<dbReference type="EMBL" id="JANSUY010000003">
    <property type="protein sequence ID" value="MCR9014835.1"/>
    <property type="molecule type" value="Genomic_DNA"/>
</dbReference>
<feature type="transmembrane region" description="Helical" evidence="1">
    <location>
        <begin position="201"/>
        <end position="221"/>
    </location>
</feature>
<feature type="transmembrane region" description="Helical" evidence="1">
    <location>
        <begin position="233"/>
        <end position="254"/>
    </location>
</feature>
<feature type="transmembrane region" description="Helical" evidence="1">
    <location>
        <begin position="395"/>
        <end position="412"/>
    </location>
</feature>
<gene>
    <name evidence="2" type="ORF">NU887_07275</name>
</gene>
<comment type="caution">
    <text evidence="2">The sequence shown here is derived from an EMBL/GenBank/DDBJ whole genome shotgun (WGS) entry which is preliminary data.</text>
</comment>
<evidence type="ECO:0000313" key="3">
    <source>
        <dbReference type="Proteomes" id="UP001142175"/>
    </source>
</evidence>
<feature type="transmembrane region" description="Helical" evidence="1">
    <location>
        <begin position="369"/>
        <end position="386"/>
    </location>
</feature>
<keyword evidence="1" id="KW-1133">Transmembrane helix</keyword>
<feature type="transmembrane region" description="Helical" evidence="1">
    <location>
        <begin position="83"/>
        <end position="102"/>
    </location>
</feature>
<reference evidence="2" key="1">
    <citation type="submission" date="2022-08" db="EMBL/GenBank/DDBJ databases">
        <authorList>
            <person name="Zhang D."/>
        </authorList>
    </citation>
    <scope>NUCLEOTIDE SEQUENCE</scope>
    <source>
        <strain evidence="2">XJ19-11</strain>
    </source>
</reference>
<feature type="transmembrane region" description="Helical" evidence="1">
    <location>
        <begin position="274"/>
        <end position="291"/>
    </location>
</feature>
<evidence type="ECO:0000256" key="1">
    <source>
        <dbReference type="SAM" id="Phobius"/>
    </source>
</evidence>
<keyword evidence="1" id="KW-0472">Membrane</keyword>